<evidence type="ECO:0000256" key="3">
    <source>
        <dbReference type="ARBA" id="ARBA00022458"/>
    </source>
</evidence>
<dbReference type="InterPro" id="IPR003439">
    <property type="entry name" value="ABC_transporter-like_ATP-bd"/>
</dbReference>
<keyword evidence="2" id="KW-0813">Transport</keyword>
<dbReference type="OrthoDB" id="9775490at2"/>
<dbReference type="RefSeq" id="WP_071943914.1">
    <property type="nucleotide sequence ID" value="NZ_CP018139.1"/>
</dbReference>
<keyword evidence="8" id="KW-1185">Reference proteome</keyword>
<name>A0A1J0VGH1_9GAMM</name>
<dbReference type="PROSITE" id="PS50893">
    <property type="entry name" value="ABC_TRANSPORTER_2"/>
    <property type="match status" value="1"/>
</dbReference>
<dbReference type="NCBIfam" id="TIGR03864">
    <property type="entry name" value="PQQ_ABC_ATP"/>
    <property type="match status" value="1"/>
</dbReference>
<evidence type="ECO:0000313" key="7">
    <source>
        <dbReference type="EMBL" id="APE31121.1"/>
    </source>
</evidence>
<dbReference type="SUPFAM" id="SSF52540">
    <property type="entry name" value="P-loop containing nucleoside triphosphate hydrolases"/>
    <property type="match status" value="1"/>
</dbReference>
<dbReference type="GO" id="GO:0005524">
    <property type="term" value="F:ATP binding"/>
    <property type="evidence" value="ECO:0007669"/>
    <property type="project" value="UniProtKB-KW"/>
</dbReference>
<organism evidence="7 8">
    <name type="scientific">Halomonas aestuarii</name>
    <dbReference type="NCBI Taxonomy" id="1897729"/>
    <lineage>
        <taxon>Bacteria</taxon>
        <taxon>Pseudomonadati</taxon>
        <taxon>Pseudomonadota</taxon>
        <taxon>Gammaproteobacteria</taxon>
        <taxon>Oceanospirillales</taxon>
        <taxon>Halomonadaceae</taxon>
        <taxon>Halomonas</taxon>
    </lineage>
</organism>
<protein>
    <submittedName>
        <fullName evidence="7">ABC transporter ATP-binding protein</fullName>
    </submittedName>
</protein>
<keyword evidence="3" id="KW-0536">Nodulation</keyword>
<dbReference type="InterPro" id="IPR050763">
    <property type="entry name" value="ABC_transporter_ATP-binding"/>
</dbReference>
<keyword evidence="4" id="KW-0547">Nucleotide-binding</keyword>
<dbReference type="AlphaFoldDB" id="A0A1J0VGH1"/>
<evidence type="ECO:0000256" key="1">
    <source>
        <dbReference type="ARBA" id="ARBA00005417"/>
    </source>
</evidence>
<feature type="domain" description="ABC transporter" evidence="6">
    <location>
        <begin position="18"/>
        <end position="248"/>
    </location>
</feature>
<evidence type="ECO:0000259" key="6">
    <source>
        <dbReference type="PROSITE" id="PS50893"/>
    </source>
</evidence>
<dbReference type="InterPro" id="IPR027417">
    <property type="entry name" value="P-loop_NTPase"/>
</dbReference>
<dbReference type="SMART" id="SM00382">
    <property type="entry name" value="AAA"/>
    <property type="match status" value="1"/>
</dbReference>
<dbReference type="KEGG" id="hsi:BOX17_09240"/>
<dbReference type="InterPro" id="IPR022467">
    <property type="entry name" value="ABC_transprt_ATP-bd_su_PQQ"/>
</dbReference>
<evidence type="ECO:0000313" key="8">
    <source>
        <dbReference type="Proteomes" id="UP000181985"/>
    </source>
</evidence>
<gene>
    <name evidence="7" type="ORF">BOX17_09240</name>
</gene>
<dbReference type="PANTHER" id="PTHR42711">
    <property type="entry name" value="ABC TRANSPORTER ATP-BINDING PROTEIN"/>
    <property type="match status" value="1"/>
</dbReference>
<evidence type="ECO:0000256" key="2">
    <source>
        <dbReference type="ARBA" id="ARBA00022448"/>
    </source>
</evidence>
<dbReference type="PANTHER" id="PTHR42711:SF5">
    <property type="entry name" value="ABC TRANSPORTER ATP-BINDING PROTEIN NATA"/>
    <property type="match status" value="1"/>
</dbReference>
<comment type="similarity">
    <text evidence="1">Belongs to the ABC transporter superfamily.</text>
</comment>
<reference evidence="8" key="1">
    <citation type="submission" date="2016-11" db="EMBL/GenBank/DDBJ databases">
        <title>Halolamina sediminis sp. nov., an extremely halophilic archaeon isolated from solar salt.</title>
        <authorList>
            <person name="Koh H.-W."/>
            <person name="Rani S."/>
            <person name="Park S.-J."/>
        </authorList>
    </citation>
    <scope>NUCLEOTIDE SEQUENCE [LARGE SCALE GENOMIC DNA]</scope>
    <source>
        <strain evidence="8">Hb3</strain>
    </source>
</reference>
<keyword evidence="5 7" id="KW-0067">ATP-binding</keyword>
<proteinExistence type="inferred from homology"/>
<evidence type="ECO:0000256" key="5">
    <source>
        <dbReference type="ARBA" id="ARBA00022840"/>
    </source>
</evidence>
<dbReference type="GO" id="GO:0016887">
    <property type="term" value="F:ATP hydrolysis activity"/>
    <property type="evidence" value="ECO:0007669"/>
    <property type="project" value="InterPro"/>
</dbReference>
<dbReference type="Gene3D" id="3.40.50.300">
    <property type="entry name" value="P-loop containing nucleotide triphosphate hydrolases"/>
    <property type="match status" value="1"/>
</dbReference>
<sequence length="253" mass="27830">MLGRRGKLREVNQVPPGLSVEHLVFGYGRRQVLDDVSFSVGNGRFCALLGPNGAGKTTLFSLLTGLIRTRVGQIEVCGVDMTRSPRDALAHMGIVFQQTTLDLDLSVRRNLSYYAALRGLHGRDANRRIDVALERMGLADRAKDRARDLNGGHRRRTEIARALMHQPDILLLDEPTVGLDPQSRAGITDYVHDLCSDEGLTVLWATHLVDEVRPDDDLVVLHHGRVLANGTAADVMQGQPLNEVFLTMTGQPA</sequence>
<accession>A0A1J0VGH1</accession>
<dbReference type="EMBL" id="CP018139">
    <property type="protein sequence ID" value="APE31121.1"/>
    <property type="molecule type" value="Genomic_DNA"/>
</dbReference>
<dbReference type="Pfam" id="PF00005">
    <property type="entry name" value="ABC_tran"/>
    <property type="match status" value="1"/>
</dbReference>
<dbReference type="Proteomes" id="UP000181985">
    <property type="component" value="Chromosome"/>
</dbReference>
<dbReference type="InterPro" id="IPR003593">
    <property type="entry name" value="AAA+_ATPase"/>
</dbReference>
<evidence type="ECO:0000256" key="4">
    <source>
        <dbReference type="ARBA" id="ARBA00022741"/>
    </source>
</evidence>